<keyword evidence="1" id="KW-0472">Membrane</keyword>
<keyword evidence="1" id="KW-0812">Transmembrane</keyword>
<feature type="transmembrane region" description="Helical" evidence="1">
    <location>
        <begin position="327"/>
        <end position="360"/>
    </location>
</feature>
<dbReference type="PANTHER" id="PTHR34152:SF2">
    <property type="entry name" value="CONSERVED PLASMA MEMBRANE PROTEIN"/>
    <property type="match status" value="1"/>
</dbReference>
<dbReference type="AlphaFoldDB" id="A0A6A5G5E9"/>
<dbReference type="PANTHER" id="PTHR34152">
    <property type="entry name" value="PROTEIN CBG12353-RELATED"/>
    <property type="match status" value="1"/>
</dbReference>
<evidence type="ECO:0000256" key="1">
    <source>
        <dbReference type="SAM" id="Phobius"/>
    </source>
</evidence>
<evidence type="ECO:0000313" key="3">
    <source>
        <dbReference type="Proteomes" id="UP000483820"/>
    </source>
</evidence>
<comment type="caution">
    <text evidence="2">The sequence shown here is derived from an EMBL/GenBank/DDBJ whole genome shotgun (WGS) entry which is preliminary data.</text>
</comment>
<proteinExistence type="predicted"/>
<name>A0A6A5G5E9_CAERE</name>
<dbReference type="EMBL" id="WUAV01000005">
    <property type="protein sequence ID" value="KAF1750033.1"/>
    <property type="molecule type" value="Genomic_DNA"/>
</dbReference>
<organism evidence="2 3">
    <name type="scientific">Caenorhabditis remanei</name>
    <name type="common">Caenorhabditis vulgaris</name>
    <dbReference type="NCBI Taxonomy" id="31234"/>
    <lineage>
        <taxon>Eukaryota</taxon>
        <taxon>Metazoa</taxon>
        <taxon>Ecdysozoa</taxon>
        <taxon>Nematoda</taxon>
        <taxon>Chromadorea</taxon>
        <taxon>Rhabditida</taxon>
        <taxon>Rhabditina</taxon>
        <taxon>Rhabditomorpha</taxon>
        <taxon>Rhabditoidea</taxon>
        <taxon>Rhabditidae</taxon>
        <taxon>Peloderinae</taxon>
        <taxon>Caenorhabditis</taxon>
    </lineage>
</organism>
<evidence type="ECO:0000313" key="2">
    <source>
        <dbReference type="EMBL" id="KAF1750033.1"/>
    </source>
</evidence>
<dbReference type="GeneID" id="9814649"/>
<feature type="transmembrane region" description="Helical" evidence="1">
    <location>
        <begin position="205"/>
        <end position="228"/>
    </location>
</feature>
<dbReference type="Proteomes" id="UP000483820">
    <property type="component" value="Chromosome V"/>
</dbReference>
<dbReference type="KEGG" id="crq:GCK72_016578"/>
<sequence length="379" mass="43856">MSVRDKYRSTVNELQRAESIPEKISVFRKAWAWIIIASQNVVAKFGFVLVPLYLIIVSIWSFGTCKDIPAILFMLGIGVFFCTLYPPFYAYGKKKALEDRQERINHHLEPIHDGEVEPEEVNKFIPCRMHRICNFAFTFVLAMAPILTYWTFKMFSKHDECYGLTYWTAFIEMPEQQRMRDVRNEYDAAVRKVQRTDKLPPKVLFVLRAVSSCFGFCMSIFLITVGWINKHNCEEDKHIPYWLIVTGIVIFISALNFPFYLIGWRRARQALAPAAPTETDIKNATPFKMHRISRFTFCCLCMCIPIGIIWTLNIYHDHDNCDSLTFWTAFCVSILYLCWMALMVSVCLLGCCMVGATRVAKQVTTAKQKKQQSANVETA</sequence>
<gene>
    <name evidence="2" type="ORF">GCK72_016578</name>
</gene>
<dbReference type="CTD" id="9814649"/>
<feature type="transmembrane region" description="Helical" evidence="1">
    <location>
        <begin position="41"/>
        <end position="62"/>
    </location>
</feature>
<feature type="transmembrane region" description="Helical" evidence="1">
    <location>
        <begin position="68"/>
        <end position="91"/>
    </location>
</feature>
<feature type="transmembrane region" description="Helical" evidence="1">
    <location>
        <begin position="240"/>
        <end position="262"/>
    </location>
</feature>
<accession>A0A6A5G5E9</accession>
<protein>
    <submittedName>
        <fullName evidence="2">Uncharacterized protein</fullName>
    </submittedName>
</protein>
<feature type="transmembrane region" description="Helical" evidence="1">
    <location>
        <begin position="295"/>
        <end position="315"/>
    </location>
</feature>
<keyword evidence="1" id="KW-1133">Transmembrane helix</keyword>
<reference evidence="2 3" key="1">
    <citation type="submission" date="2019-12" db="EMBL/GenBank/DDBJ databases">
        <title>Chromosome-level assembly of the Caenorhabditis remanei genome.</title>
        <authorList>
            <person name="Teterina A.A."/>
            <person name="Willis J.H."/>
            <person name="Phillips P.C."/>
        </authorList>
    </citation>
    <scope>NUCLEOTIDE SEQUENCE [LARGE SCALE GENOMIC DNA]</scope>
    <source>
        <strain evidence="2 3">PX506</strain>
        <tissue evidence="2">Whole organism</tissue>
    </source>
</reference>
<dbReference type="RefSeq" id="XP_053580478.1">
    <property type="nucleotide sequence ID" value="XM_053731565.1"/>
</dbReference>